<dbReference type="EMBL" id="BMKE01000016">
    <property type="protein sequence ID" value="GGB47045.1"/>
    <property type="molecule type" value="Genomic_DNA"/>
</dbReference>
<protein>
    <submittedName>
        <fullName evidence="2">Uncharacterized protein</fullName>
    </submittedName>
</protein>
<evidence type="ECO:0000256" key="1">
    <source>
        <dbReference type="SAM" id="Phobius"/>
    </source>
</evidence>
<dbReference type="NCBIfam" id="NF038354">
    <property type="entry name" value="trnsprt_adja_43"/>
    <property type="match status" value="1"/>
</dbReference>
<name>A0ABQ1IM33_9GAMM</name>
<feature type="transmembrane region" description="Helical" evidence="1">
    <location>
        <begin position="6"/>
        <end position="29"/>
    </location>
</feature>
<keyword evidence="1" id="KW-1133">Transmembrane helix</keyword>
<keyword evidence="1" id="KW-0812">Transmembrane</keyword>
<sequence>MNELTLGAYILIWPALTLWILVVLCRAVLKDMRAAKKNNSELV</sequence>
<proteinExistence type="predicted"/>
<dbReference type="RefSeq" id="WP_229667897.1">
    <property type="nucleotide sequence ID" value="NZ_BMKE01000016.1"/>
</dbReference>
<evidence type="ECO:0000313" key="3">
    <source>
        <dbReference type="Proteomes" id="UP000646152"/>
    </source>
</evidence>
<comment type="caution">
    <text evidence="2">The sequence shown here is derived from an EMBL/GenBank/DDBJ whole genome shotgun (WGS) entry which is preliminary data.</text>
</comment>
<keyword evidence="1" id="KW-0472">Membrane</keyword>
<dbReference type="Proteomes" id="UP000646152">
    <property type="component" value="Unassembled WGS sequence"/>
</dbReference>
<accession>A0ABQ1IM33</accession>
<dbReference type="InterPro" id="IPR049820">
    <property type="entry name" value="Trnsprt_adja_ssu-like"/>
</dbReference>
<evidence type="ECO:0000313" key="2">
    <source>
        <dbReference type="EMBL" id="GGB47045.1"/>
    </source>
</evidence>
<gene>
    <name evidence="2" type="ORF">GCM10011502_20470</name>
</gene>
<reference evidence="3" key="1">
    <citation type="journal article" date="2019" name="Int. J. Syst. Evol. Microbiol.">
        <title>The Global Catalogue of Microorganisms (GCM) 10K type strain sequencing project: providing services to taxonomists for standard genome sequencing and annotation.</title>
        <authorList>
            <consortium name="The Broad Institute Genomics Platform"/>
            <consortium name="The Broad Institute Genome Sequencing Center for Infectious Disease"/>
            <person name="Wu L."/>
            <person name="Ma J."/>
        </authorList>
    </citation>
    <scope>NUCLEOTIDE SEQUENCE [LARGE SCALE GENOMIC DNA]</scope>
    <source>
        <strain evidence="3">CGMCC 1.15923</strain>
    </source>
</reference>
<keyword evidence="3" id="KW-1185">Reference proteome</keyword>
<organism evidence="2 3">
    <name type="scientific">Oceanisphaera marina</name>
    <dbReference type="NCBI Taxonomy" id="2017550"/>
    <lineage>
        <taxon>Bacteria</taxon>
        <taxon>Pseudomonadati</taxon>
        <taxon>Pseudomonadota</taxon>
        <taxon>Gammaproteobacteria</taxon>
        <taxon>Aeromonadales</taxon>
        <taxon>Aeromonadaceae</taxon>
        <taxon>Oceanisphaera</taxon>
    </lineage>
</organism>